<gene>
    <name evidence="1" type="ORF">LPLAT_LOCUS1771</name>
</gene>
<reference evidence="1" key="1">
    <citation type="submission" date="2024-04" db="EMBL/GenBank/DDBJ databases">
        <authorList>
            <consortium name="Molecular Ecology Group"/>
        </authorList>
    </citation>
    <scope>NUCLEOTIDE SEQUENCE</scope>
</reference>
<keyword evidence="2" id="KW-1185">Reference proteome</keyword>
<name>A0AAV2N5S0_9HYME</name>
<proteinExistence type="predicted"/>
<sequence>MANEINRRLSVPIYVLAVSKGYISKYKNAFASAVKIINSETKLEIIDIEGNHDLHNNNPERVAPFIRKILTNSNSSKL</sequence>
<dbReference type="EMBL" id="OZ034833">
    <property type="protein sequence ID" value="CAL1675342.1"/>
    <property type="molecule type" value="Genomic_DNA"/>
</dbReference>
<accession>A0AAV2N5S0</accession>
<dbReference type="AlphaFoldDB" id="A0AAV2N5S0"/>
<dbReference type="Gene3D" id="3.40.50.1820">
    <property type="entry name" value="alpha/beta hydrolase"/>
    <property type="match status" value="1"/>
</dbReference>
<dbReference type="Proteomes" id="UP001497644">
    <property type="component" value="Chromosome 10"/>
</dbReference>
<protein>
    <submittedName>
        <fullName evidence="1">Uncharacterized protein</fullName>
    </submittedName>
</protein>
<evidence type="ECO:0000313" key="2">
    <source>
        <dbReference type="Proteomes" id="UP001497644"/>
    </source>
</evidence>
<evidence type="ECO:0000313" key="1">
    <source>
        <dbReference type="EMBL" id="CAL1675342.1"/>
    </source>
</evidence>
<dbReference type="InterPro" id="IPR029058">
    <property type="entry name" value="AB_hydrolase_fold"/>
</dbReference>
<organism evidence="1 2">
    <name type="scientific">Lasius platythorax</name>
    <dbReference type="NCBI Taxonomy" id="488582"/>
    <lineage>
        <taxon>Eukaryota</taxon>
        <taxon>Metazoa</taxon>
        <taxon>Ecdysozoa</taxon>
        <taxon>Arthropoda</taxon>
        <taxon>Hexapoda</taxon>
        <taxon>Insecta</taxon>
        <taxon>Pterygota</taxon>
        <taxon>Neoptera</taxon>
        <taxon>Endopterygota</taxon>
        <taxon>Hymenoptera</taxon>
        <taxon>Apocrita</taxon>
        <taxon>Aculeata</taxon>
        <taxon>Formicoidea</taxon>
        <taxon>Formicidae</taxon>
        <taxon>Formicinae</taxon>
        <taxon>Lasius</taxon>
        <taxon>Lasius</taxon>
    </lineage>
</organism>